<dbReference type="Proteomes" id="UP000015361">
    <property type="component" value="Unassembled WGS sequence"/>
</dbReference>
<comment type="caution">
    <text evidence="1">The sequence shown here is derived from an EMBL/GenBank/DDBJ whole genome shotgun (WGS) entry which is preliminary data.</text>
</comment>
<gene>
    <name evidence="1" type="ORF">O9U_08805</name>
</gene>
<sequence length="24" mass="2719">MGIFGGELATTSEVMQQFIKWTMI</sequence>
<reference evidence="1 2" key="1">
    <citation type="journal article" date="2013" name="Appl. Environ. Microbiol.">
        <title>The Carbohydrate Metabolism Signature of Lactococcus lactis Strain A12 Reveals Its Sourdough Ecosystem Origin.</title>
        <authorList>
            <person name="Passerini D."/>
            <person name="Coddeville M."/>
            <person name="Le Bourgeois P."/>
            <person name="Loubiere P."/>
            <person name="Ritzenthaler P."/>
            <person name="Fontagne-Faucher C."/>
            <person name="Daveran-Mingot M.L."/>
            <person name="Cocaign-Bousquet M."/>
        </authorList>
    </citation>
    <scope>NUCLEOTIDE SEQUENCE [LARGE SCALE GENOMIC DNA]</scope>
    <source>
        <strain evidence="1 2">A12</strain>
    </source>
</reference>
<name>S6FF85_LACLL</name>
<protein>
    <submittedName>
        <fullName evidence="1">Uncharacterized protein</fullName>
    </submittedName>
</protein>
<evidence type="ECO:0000313" key="1">
    <source>
        <dbReference type="EMBL" id="CDG03971.1"/>
    </source>
</evidence>
<evidence type="ECO:0000313" key="2">
    <source>
        <dbReference type="Proteomes" id="UP000015361"/>
    </source>
</evidence>
<dbReference type="EMBL" id="CBLU010000006">
    <property type="protein sequence ID" value="CDG03971.1"/>
    <property type="molecule type" value="Genomic_DNA"/>
</dbReference>
<proteinExistence type="predicted"/>
<organism evidence="1 2">
    <name type="scientific">Lactococcus lactis subsp. lactis A12</name>
    <dbReference type="NCBI Taxonomy" id="1137134"/>
    <lineage>
        <taxon>Bacteria</taxon>
        <taxon>Bacillati</taxon>
        <taxon>Bacillota</taxon>
        <taxon>Bacilli</taxon>
        <taxon>Lactobacillales</taxon>
        <taxon>Streptococcaceae</taxon>
        <taxon>Lactococcus</taxon>
    </lineage>
</organism>
<dbReference type="AlphaFoldDB" id="S6FF85"/>
<accession>S6FF85</accession>